<comment type="similarity">
    <text evidence="1">Belongs to the peptidase C1 family.</text>
</comment>
<evidence type="ECO:0000259" key="6">
    <source>
        <dbReference type="SMART" id="SM00645"/>
    </source>
</evidence>
<dbReference type="Pfam" id="PF08246">
    <property type="entry name" value="Inhibitor_I29"/>
    <property type="match status" value="1"/>
</dbReference>
<evidence type="ECO:0000313" key="8">
    <source>
        <dbReference type="EMBL" id="KAK2660626.1"/>
    </source>
</evidence>
<evidence type="ECO:0000256" key="3">
    <source>
        <dbReference type="ARBA" id="ARBA00022801"/>
    </source>
</evidence>
<dbReference type="EMBL" id="JANJYI010000002">
    <property type="protein sequence ID" value="KAK2660626.1"/>
    <property type="molecule type" value="Genomic_DNA"/>
</dbReference>
<evidence type="ECO:0000259" key="7">
    <source>
        <dbReference type="SMART" id="SM00848"/>
    </source>
</evidence>
<reference evidence="8" key="1">
    <citation type="journal article" date="2023" name="Plant J.">
        <title>Genome sequences and population genomics provide insights into the demographic history, inbreeding, and mutation load of two 'living fossil' tree species of Dipteronia.</title>
        <authorList>
            <person name="Feng Y."/>
            <person name="Comes H.P."/>
            <person name="Chen J."/>
            <person name="Zhu S."/>
            <person name="Lu R."/>
            <person name="Zhang X."/>
            <person name="Li P."/>
            <person name="Qiu J."/>
            <person name="Olsen K.M."/>
            <person name="Qiu Y."/>
        </authorList>
    </citation>
    <scope>NUCLEOTIDE SEQUENCE</scope>
    <source>
        <strain evidence="8">KIB01</strain>
    </source>
</reference>
<keyword evidence="9" id="KW-1185">Reference proteome</keyword>
<proteinExistence type="inferred from homology"/>
<dbReference type="InterPro" id="IPR013201">
    <property type="entry name" value="Prot_inhib_I29"/>
</dbReference>
<feature type="domain" description="Cathepsin propeptide inhibitor" evidence="7">
    <location>
        <begin position="31"/>
        <end position="87"/>
    </location>
</feature>
<evidence type="ECO:0000256" key="1">
    <source>
        <dbReference type="ARBA" id="ARBA00008455"/>
    </source>
</evidence>
<accession>A0AAE0CRE6</accession>
<evidence type="ECO:0000256" key="2">
    <source>
        <dbReference type="ARBA" id="ARBA00022670"/>
    </source>
</evidence>
<dbReference type="InterPro" id="IPR025660">
    <property type="entry name" value="Pept_his_AS"/>
</dbReference>
<keyword evidence="2" id="KW-0645">Protease</keyword>
<evidence type="ECO:0000313" key="9">
    <source>
        <dbReference type="Proteomes" id="UP001280121"/>
    </source>
</evidence>
<dbReference type="InterPro" id="IPR013128">
    <property type="entry name" value="Peptidase_C1A"/>
</dbReference>
<dbReference type="Proteomes" id="UP001280121">
    <property type="component" value="Unassembled WGS sequence"/>
</dbReference>
<dbReference type="GO" id="GO:0008234">
    <property type="term" value="F:cysteine-type peptidase activity"/>
    <property type="evidence" value="ECO:0007669"/>
    <property type="project" value="UniProtKB-KW"/>
</dbReference>
<gene>
    <name evidence="8" type="ORF">Ddye_007159</name>
</gene>
<dbReference type="InterPro" id="IPR039417">
    <property type="entry name" value="Peptidase_C1A_papain-like"/>
</dbReference>
<dbReference type="PROSITE" id="PS00639">
    <property type="entry name" value="THIOL_PROTEASE_HIS"/>
    <property type="match status" value="1"/>
</dbReference>
<dbReference type="PRINTS" id="PR00705">
    <property type="entry name" value="PAPAIN"/>
</dbReference>
<dbReference type="PANTHER" id="PTHR12411">
    <property type="entry name" value="CYSTEINE PROTEASE FAMILY C1-RELATED"/>
    <property type="match status" value="1"/>
</dbReference>
<keyword evidence="4" id="KW-0788">Thiol protease</keyword>
<dbReference type="InterPro" id="IPR000668">
    <property type="entry name" value="Peptidase_C1A_C"/>
</dbReference>
<dbReference type="GO" id="GO:0006508">
    <property type="term" value="P:proteolysis"/>
    <property type="evidence" value="ECO:0007669"/>
    <property type="project" value="UniProtKB-KW"/>
</dbReference>
<dbReference type="SMART" id="SM00848">
    <property type="entry name" value="Inhibitor_I29"/>
    <property type="match status" value="1"/>
</dbReference>
<feature type="domain" description="Peptidase C1A papain C-terminal" evidence="6">
    <location>
        <begin position="116"/>
        <end position="310"/>
    </location>
</feature>
<dbReference type="SUPFAM" id="SSF54001">
    <property type="entry name" value="Cysteine proteinases"/>
    <property type="match status" value="1"/>
</dbReference>
<name>A0AAE0CRE6_9ROSI</name>
<comment type="caution">
    <text evidence="8">The sequence shown here is derived from an EMBL/GenBank/DDBJ whole genome shotgun (WGS) entry which is preliminary data.</text>
</comment>
<dbReference type="InterPro" id="IPR038765">
    <property type="entry name" value="Papain-like_cys_pep_sf"/>
</dbReference>
<evidence type="ECO:0000256" key="4">
    <source>
        <dbReference type="ARBA" id="ARBA00022807"/>
    </source>
</evidence>
<dbReference type="CDD" id="cd02248">
    <property type="entry name" value="Peptidase_C1A"/>
    <property type="match status" value="1"/>
</dbReference>
<evidence type="ECO:0000256" key="5">
    <source>
        <dbReference type="ARBA" id="ARBA00023157"/>
    </source>
</evidence>
<dbReference type="Gene3D" id="3.90.70.10">
    <property type="entry name" value="Cysteine proteinases"/>
    <property type="match status" value="1"/>
</dbReference>
<keyword evidence="5" id="KW-1015">Disulfide bond</keyword>
<dbReference type="SMART" id="SM00645">
    <property type="entry name" value="Pept_C1"/>
    <property type="match status" value="1"/>
</dbReference>
<protein>
    <submittedName>
        <fullName evidence="8">Uncharacterized protein</fullName>
    </submittedName>
</protein>
<keyword evidence="3" id="KW-0378">Hydrolase</keyword>
<dbReference type="Pfam" id="PF00112">
    <property type="entry name" value="Peptidase_C1"/>
    <property type="match status" value="1"/>
</dbReference>
<organism evidence="8 9">
    <name type="scientific">Dipteronia dyeriana</name>
    <dbReference type="NCBI Taxonomy" id="168575"/>
    <lineage>
        <taxon>Eukaryota</taxon>
        <taxon>Viridiplantae</taxon>
        <taxon>Streptophyta</taxon>
        <taxon>Embryophyta</taxon>
        <taxon>Tracheophyta</taxon>
        <taxon>Spermatophyta</taxon>
        <taxon>Magnoliopsida</taxon>
        <taxon>eudicotyledons</taxon>
        <taxon>Gunneridae</taxon>
        <taxon>Pentapetalae</taxon>
        <taxon>rosids</taxon>
        <taxon>malvids</taxon>
        <taxon>Sapindales</taxon>
        <taxon>Sapindaceae</taxon>
        <taxon>Hippocastanoideae</taxon>
        <taxon>Acereae</taxon>
        <taxon>Dipteronia</taxon>
    </lineage>
</organism>
<dbReference type="AlphaFoldDB" id="A0AAE0CRE6"/>
<sequence length="310" mass="34876">MHGFTDDPLIQQVVSSDGRGGDLLTRAEHQFTGFKKEYGKNYPTEEEEDYRFGVFMSNLRKARRNQIIDPTATYGVTMFSDLTPSEFRSQYLSSNQHIHLPNNLTKLAPILSTDDLPTTFDWRDKGQCGSCLAFSSIAALETANFLANEELVVLSEQQLVDCSKECTQDKRVCNKGCTSGSHILAYNYMTNVGIEQAKYYPYTATDTGSCKFDKNKIVAKLHGHKVIVPNEDQYKANLVKFGVIAVAINENMMQDYKGGVMCPPCTGDFINLNHGVALVGYGSRWLGEQHWIIKNSWGKKLWRGWILQAL</sequence>